<dbReference type="GO" id="GO:0005829">
    <property type="term" value="C:cytosol"/>
    <property type="evidence" value="ECO:0007669"/>
    <property type="project" value="TreeGrafter"/>
</dbReference>
<evidence type="ECO:0000313" key="4">
    <source>
        <dbReference type="EMBL" id="SNB63153.1"/>
    </source>
</evidence>
<evidence type="ECO:0000259" key="3">
    <source>
        <dbReference type="SMART" id="SM00967"/>
    </source>
</evidence>
<dbReference type="SUPFAM" id="SSF75217">
    <property type="entry name" value="alpha/beta knot"/>
    <property type="match status" value="1"/>
</dbReference>
<dbReference type="PANTHER" id="PTHR46429">
    <property type="entry name" value="23S RRNA (GUANOSINE-2'-O-)-METHYLTRANSFERASE RLMB"/>
    <property type="match status" value="1"/>
</dbReference>
<dbReference type="NCBIfam" id="TIGR00186">
    <property type="entry name" value="rRNA_methyl_3"/>
    <property type="match status" value="1"/>
</dbReference>
<dbReference type="GO" id="GO:0032259">
    <property type="term" value="P:methylation"/>
    <property type="evidence" value="ECO:0007669"/>
    <property type="project" value="UniProtKB-KW"/>
</dbReference>
<feature type="domain" description="RNA 2-O ribose methyltransferase substrate binding" evidence="3">
    <location>
        <begin position="8"/>
        <end position="81"/>
    </location>
</feature>
<protein>
    <submittedName>
        <fullName evidence="4">23S rRNA (Guanosine2251-2'-O)-methyltransferase</fullName>
    </submittedName>
</protein>
<dbReference type="Gene3D" id="3.40.1280.10">
    <property type="match status" value="1"/>
</dbReference>
<dbReference type="InterPro" id="IPR029026">
    <property type="entry name" value="tRNA_m1G_MTases_N"/>
</dbReference>
<dbReference type="Gene3D" id="3.30.1330.30">
    <property type="match status" value="1"/>
</dbReference>
<dbReference type="RefSeq" id="WP_165769449.1">
    <property type="nucleotide sequence ID" value="NZ_FYEH01000003.1"/>
</dbReference>
<keyword evidence="2 4" id="KW-0808">Transferase</keyword>
<dbReference type="InterPro" id="IPR029064">
    <property type="entry name" value="Ribosomal_eL30-like_sf"/>
</dbReference>
<dbReference type="GO" id="GO:0003723">
    <property type="term" value="F:RNA binding"/>
    <property type="evidence" value="ECO:0007669"/>
    <property type="project" value="InterPro"/>
</dbReference>
<dbReference type="GO" id="GO:0006396">
    <property type="term" value="P:RNA processing"/>
    <property type="evidence" value="ECO:0007669"/>
    <property type="project" value="InterPro"/>
</dbReference>
<dbReference type="Proteomes" id="UP000197065">
    <property type="component" value="Unassembled WGS sequence"/>
</dbReference>
<accession>A0A212QU31</accession>
<dbReference type="InterPro" id="IPR001537">
    <property type="entry name" value="SpoU_MeTrfase"/>
</dbReference>
<organism evidence="4 5">
    <name type="scientific">Arboricoccus pini</name>
    <dbReference type="NCBI Taxonomy" id="1963835"/>
    <lineage>
        <taxon>Bacteria</taxon>
        <taxon>Pseudomonadati</taxon>
        <taxon>Pseudomonadota</taxon>
        <taxon>Alphaproteobacteria</taxon>
        <taxon>Geminicoccales</taxon>
        <taxon>Geminicoccaceae</taxon>
        <taxon>Arboricoccus</taxon>
    </lineage>
</organism>
<reference evidence="4 5" key="1">
    <citation type="submission" date="2017-06" db="EMBL/GenBank/DDBJ databases">
        <authorList>
            <person name="Kim H.J."/>
            <person name="Triplett B.A."/>
        </authorList>
    </citation>
    <scope>NUCLEOTIDE SEQUENCE [LARGE SCALE GENOMIC DNA]</scope>
    <source>
        <strain evidence="4 5">B29T1</strain>
    </source>
</reference>
<dbReference type="SUPFAM" id="SSF55315">
    <property type="entry name" value="L30e-like"/>
    <property type="match status" value="1"/>
</dbReference>
<keyword evidence="1 4" id="KW-0489">Methyltransferase</keyword>
<evidence type="ECO:0000256" key="1">
    <source>
        <dbReference type="ARBA" id="ARBA00022603"/>
    </source>
</evidence>
<dbReference type="SMART" id="SM00967">
    <property type="entry name" value="SpoU_sub_bind"/>
    <property type="match status" value="1"/>
</dbReference>
<dbReference type="EMBL" id="FYEH01000003">
    <property type="protein sequence ID" value="SNB63153.1"/>
    <property type="molecule type" value="Genomic_DNA"/>
</dbReference>
<dbReference type="InterPro" id="IPR013123">
    <property type="entry name" value="SpoU_subst-bd"/>
</dbReference>
<dbReference type="Pfam" id="PF08032">
    <property type="entry name" value="SpoU_sub_bind"/>
    <property type="match status" value="1"/>
</dbReference>
<sequence>MPAHDRMRFYGLHAVQAALLNPARPVYRLIASRNALQRLGDAAARRGVDIEEASPRQLERLVGQDSVHQGLVLEVGPLAQRALTDVISAQPAPAVLLALDQVEDPRNVGAILRSATAMGADAVIIPERGSALLGPLCAKAASGGLDIVPVVGVANLAQSLLTLREEGFWSLGLDGAADLAIEAAPRYPRTVLVVGSEGRGLRRLTGEHCDLMVKLTIDPRMESLNVSVAAGIALYTLRHPGRS</sequence>
<evidence type="ECO:0000256" key="2">
    <source>
        <dbReference type="ARBA" id="ARBA00022679"/>
    </source>
</evidence>
<evidence type="ECO:0000313" key="5">
    <source>
        <dbReference type="Proteomes" id="UP000197065"/>
    </source>
</evidence>
<keyword evidence="5" id="KW-1185">Reference proteome</keyword>
<dbReference type="PANTHER" id="PTHR46429:SF1">
    <property type="entry name" value="23S RRNA (GUANOSINE-2'-O-)-METHYLTRANSFERASE RLMB"/>
    <property type="match status" value="1"/>
</dbReference>
<dbReference type="Pfam" id="PF00588">
    <property type="entry name" value="SpoU_methylase"/>
    <property type="match status" value="1"/>
</dbReference>
<dbReference type="InterPro" id="IPR029028">
    <property type="entry name" value="Alpha/beta_knot_MTases"/>
</dbReference>
<proteinExistence type="predicted"/>
<dbReference type="CDD" id="cd18103">
    <property type="entry name" value="SpoU-like_RlmB"/>
    <property type="match status" value="1"/>
</dbReference>
<gene>
    <name evidence="4" type="ORF">SAMN07250955_103273</name>
</gene>
<dbReference type="AlphaFoldDB" id="A0A212QU31"/>
<name>A0A212QU31_9PROT</name>
<dbReference type="GO" id="GO:0008173">
    <property type="term" value="F:RNA methyltransferase activity"/>
    <property type="evidence" value="ECO:0007669"/>
    <property type="project" value="InterPro"/>
</dbReference>
<dbReference type="InterPro" id="IPR004441">
    <property type="entry name" value="rRNA_MeTrfase_TrmH"/>
</dbReference>